<sequence>MAIDGWQETVAGRATDYITDRTWHKLFTRRRSRLCRALAELAAETLATKTKMHNAVGSIAAWFARRLKAGKLAEAVARELAANLPLPLDTKFTAVARGVQLTGIAVCLANGRDLTECPCFIDLALSETKERVKQILTAAVDDWVKLANFPALSRPETTGG</sequence>
<evidence type="ECO:0000313" key="2">
    <source>
        <dbReference type="Proteomes" id="UP000741013"/>
    </source>
</evidence>
<reference evidence="1 2" key="1">
    <citation type="submission" date="2021-03" db="EMBL/GenBank/DDBJ databases">
        <title>Sequencing the genomes of 1000 actinobacteria strains.</title>
        <authorList>
            <person name="Klenk H.-P."/>
        </authorList>
    </citation>
    <scope>NUCLEOTIDE SEQUENCE [LARGE SCALE GENOMIC DNA]</scope>
    <source>
        <strain evidence="1 2">DSM 45510</strain>
    </source>
</reference>
<organism evidence="1 2">
    <name type="scientific">Amycolatopsis magusensis</name>
    <dbReference type="NCBI Taxonomy" id="882444"/>
    <lineage>
        <taxon>Bacteria</taxon>
        <taxon>Bacillati</taxon>
        <taxon>Actinomycetota</taxon>
        <taxon>Actinomycetes</taxon>
        <taxon>Pseudonocardiales</taxon>
        <taxon>Pseudonocardiaceae</taxon>
        <taxon>Amycolatopsis</taxon>
    </lineage>
</organism>
<dbReference type="Proteomes" id="UP000741013">
    <property type="component" value="Unassembled WGS sequence"/>
</dbReference>
<dbReference type="EMBL" id="JAGGMS010000001">
    <property type="protein sequence ID" value="MBP2179910.1"/>
    <property type="molecule type" value="Genomic_DNA"/>
</dbReference>
<evidence type="ECO:0000313" key="1">
    <source>
        <dbReference type="EMBL" id="MBP2179910.1"/>
    </source>
</evidence>
<gene>
    <name evidence="1" type="ORF">JOM49_001436</name>
</gene>
<proteinExistence type="predicted"/>
<accession>A0ABS4PKG8</accession>
<name>A0ABS4PKG8_9PSEU</name>
<keyword evidence="2" id="KW-1185">Reference proteome</keyword>
<protein>
    <recommendedName>
        <fullName evidence="3">DUF222 domain-containing protein</fullName>
    </recommendedName>
</protein>
<dbReference type="RefSeq" id="WP_209663560.1">
    <property type="nucleotide sequence ID" value="NZ_JAGGMS010000001.1"/>
</dbReference>
<evidence type="ECO:0008006" key="3">
    <source>
        <dbReference type="Google" id="ProtNLM"/>
    </source>
</evidence>
<comment type="caution">
    <text evidence="1">The sequence shown here is derived from an EMBL/GenBank/DDBJ whole genome shotgun (WGS) entry which is preliminary data.</text>
</comment>